<accession>A0AB39LWH3</accession>
<evidence type="ECO:0000256" key="1">
    <source>
        <dbReference type="SAM" id="MobiDB-lite"/>
    </source>
</evidence>
<dbReference type="SUPFAM" id="SSF56112">
    <property type="entry name" value="Protein kinase-like (PK-like)"/>
    <property type="match status" value="1"/>
</dbReference>
<dbReference type="InterPro" id="IPR011009">
    <property type="entry name" value="Kinase-like_dom_sf"/>
</dbReference>
<keyword evidence="3" id="KW-0614">Plasmid</keyword>
<organism evidence="3">
    <name type="scientific">Streptomyces sp. R02</name>
    <dbReference type="NCBI Taxonomy" id="3238623"/>
    <lineage>
        <taxon>Bacteria</taxon>
        <taxon>Bacillati</taxon>
        <taxon>Actinomycetota</taxon>
        <taxon>Actinomycetes</taxon>
        <taxon>Kitasatosporales</taxon>
        <taxon>Streptomycetaceae</taxon>
        <taxon>Streptomyces</taxon>
    </lineage>
</organism>
<feature type="compositionally biased region" description="Low complexity" evidence="1">
    <location>
        <begin position="267"/>
        <end position="278"/>
    </location>
</feature>
<geneLocation type="plasmid" evidence="3">
    <name>unnamed1</name>
</geneLocation>
<dbReference type="RefSeq" id="WP_369162112.1">
    <property type="nucleotide sequence ID" value="NZ_CP163430.1"/>
</dbReference>
<evidence type="ECO:0000313" key="3">
    <source>
        <dbReference type="EMBL" id="XDP98441.1"/>
    </source>
</evidence>
<dbReference type="Pfam" id="PF01636">
    <property type="entry name" value="APH"/>
    <property type="match status" value="1"/>
</dbReference>
<reference evidence="3" key="1">
    <citation type="submission" date="2024-07" db="EMBL/GenBank/DDBJ databases">
        <authorList>
            <person name="Yu S.T."/>
        </authorList>
    </citation>
    <scope>NUCLEOTIDE SEQUENCE</scope>
    <source>
        <strain evidence="3">R02</strain>
        <plasmid evidence="3">unnamed1</plasmid>
    </source>
</reference>
<feature type="region of interest" description="Disordered" evidence="1">
    <location>
        <begin position="246"/>
        <end position="281"/>
    </location>
</feature>
<dbReference type="Gene3D" id="3.90.1200.10">
    <property type="match status" value="1"/>
</dbReference>
<dbReference type="InterPro" id="IPR002575">
    <property type="entry name" value="Aminoglycoside_PTrfase"/>
</dbReference>
<evidence type="ECO:0000259" key="2">
    <source>
        <dbReference type="Pfam" id="PF01636"/>
    </source>
</evidence>
<dbReference type="AlphaFoldDB" id="A0AB39LWH3"/>
<gene>
    <name evidence="3" type="ORF">AB5J57_33600</name>
</gene>
<name>A0AB39LWH3_9ACTN</name>
<protein>
    <submittedName>
        <fullName evidence="3">Phosphotransferase</fullName>
    </submittedName>
</protein>
<sequence length="393" mass="41625">MPTDQDHRTARRVGDAGWVREALARHWGPAWGAVPPRPLGGKGGPLPLTHTAGLWRVEHRGDIHLFKVQLEPAASRGPAFPKLKDRVMAHCAARGVPLARAVPTLSGAPAAWQDGHPCEVVPFVAGTAAAAPSPAQADAVTGAGLALRAALDEVPTALAGQLAPVRLPRLVAEEDWRRALADAEARLLPMARRRTDRWGRAAARALSALVDAAPMLHAAALDPTPDRLAVVHGDLHHHHFLLDDRSAAPADGDPVTQAGARATVPVGASIGSAPSGGPDRPRVSAVLDFDNLHVGDRLLDLAWIAETAGRVPGGPSRTREALTRFREAARRAGLPVGDHLPLLMPVLVAHAAPVVVDIAKDILERDILSPAWLSYFELLDTARRTALHRLLTG</sequence>
<dbReference type="EMBL" id="CP163430">
    <property type="protein sequence ID" value="XDP98441.1"/>
    <property type="molecule type" value="Genomic_DNA"/>
</dbReference>
<proteinExistence type="predicted"/>
<feature type="domain" description="Aminoglycoside phosphotransferase" evidence="2">
    <location>
        <begin position="86"/>
        <end position="244"/>
    </location>
</feature>